<keyword evidence="2" id="KW-1185">Reference proteome</keyword>
<reference evidence="1 2" key="1">
    <citation type="journal article" date="2022" name="Nat. Ecol. Evol.">
        <title>A masculinizing supergene underlies an exaggerated male reproductive morph in a spider.</title>
        <authorList>
            <person name="Hendrickx F."/>
            <person name="De Corte Z."/>
            <person name="Sonet G."/>
            <person name="Van Belleghem S.M."/>
            <person name="Kostlbacher S."/>
            <person name="Vangestel C."/>
        </authorList>
    </citation>
    <scope>NUCLEOTIDE SEQUENCE [LARGE SCALE GENOMIC DNA]</scope>
    <source>
        <strain evidence="1">W744_W776</strain>
    </source>
</reference>
<dbReference type="EMBL" id="JAFNEN010000144">
    <property type="protein sequence ID" value="KAG8192171.1"/>
    <property type="molecule type" value="Genomic_DNA"/>
</dbReference>
<protein>
    <submittedName>
        <fullName evidence="1">Uncharacterized protein</fullName>
    </submittedName>
</protein>
<name>A0AAV6V7D3_9ARAC</name>
<dbReference type="AlphaFoldDB" id="A0AAV6V7D3"/>
<organism evidence="1 2">
    <name type="scientific">Oedothorax gibbosus</name>
    <dbReference type="NCBI Taxonomy" id="931172"/>
    <lineage>
        <taxon>Eukaryota</taxon>
        <taxon>Metazoa</taxon>
        <taxon>Ecdysozoa</taxon>
        <taxon>Arthropoda</taxon>
        <taxon>Chelicerata</taxon>
        <taxon>Arachnida</taxon>
        <taxon>Araneae</taxon>
        <taxon>Araneomorphae</taxon>
        <taxon>Entelegynae</taxon>
        <taxon>Araneoidea</taxon>
        <taxon>Linyphiidae</taxon>
        <taxon>Erigoninae</taxon>
        <taxon>Oedothorax</taxon>
    </lineage>
</organism>
<evidence type="ECO:0000313" key="2">
    <source>
        <dbReference type="Proteomes" id="UP000827092"/>
    </source>
</evidence>
<dbReference type="Proteomes" id="UP000827092">
    <property type="component" value="Unassembled WGS sequence"/>
</dbReference>
<proteinExistence type="predicted"/>
<comment type="caution">
    <text evidence="1">The sequence shown here is derived from an EMBL/GenBank/DDBJ whole genome shotgun (WGS) entry which is preliminary data.</text>
</comment>
<accession>A0AAV6V7D3</accession>
<sequence length="81" mass="9308">MFPSPINDPRDFFLARGQTPAERDTIHPETLIQGSILPTSRHPKHKNKKNAKIYFTTREKKEYVLEQNGTKEGDNGKAKDK</sequence>
<evidence type="ECO:0000313" key="1">
    <source>
        <dbReference type="EMBL" id="KAG8192171.1"/>
    </source>
</evidence>
<gene>
    <name evidence="1" type="ORF">JTE90_027810</name>
</gene>